<reference evidence="4" key="1">
    <citation type="submission" date="2020-03" db="EMBL/GenBank/DDBJ databases">
        <title>Draft Genome Sequence of Cylindrodendrum hubeiense.</title>
        <authorList>
            <person name="Buettner E."/>
            <person name="Kellner H."/>
        </authorList>
    </citation>
    <scope>NUCLEOTIDE SEQUENCE</scope>
    <source>
        <strain evidence="4">IHI 201604</strain>
    </source>
</reference>
<dbReference type="Pfam" id="PF25053">
    <property type="entry name" value="DUF7791"/>
    <property type="match status" value="1"/>
</dbReference>
<sequence>MDPFVATSLAGNIIQFALWAKDIYVQVRELQKSASGLTKNDERVQWSTSELQDITESIISGVDSLGLAASNSELQIRQLGEMCCNLSKELVGELQGTSVDGHQSMVKSVRRIVTRVVAKRNTSKIDEIMKDLDFLQETLFKHLIVHINNQQGGVKRAILDLMEQNRKLSASRTAELEQFKTEIQTTVSSIQLPDGKLDTQKVRNKELREAFRSELVQWGQRAEQYGKEQAIIDSLHFPRMDRRKNEIPNRHANTFEWISDPSLNFNKWLEAETGVFWVSGDPGSGKSTLMKHLSTDSTVHEALVRWAGPKKLVKASFYFWYTGTALQKSQEGLMRSLLFEIFRQYPSAIPTFCEERWAKGSSYPWDRQELLDTLKRLDLHSSSTRFCFFIDGLDEYRGALGANAKEEASTYMAEIIQVIETLSSLVDIKLCISSRPWVPFERAFGMCADRKLYVHKENFNDIRLYIRDKLENSNVFIESQIDREQLQLLVDEVVEQSRGVFLWVFLVIESLVRGLANQDRPAELLQRLSQLPKTLNGYFERMLDSVEGVYQEQTACILQTALHAVEPLYLITYSFIGDEESISLGAEVRPWSEEECISISKTAQLRMNVRCPDLLRITTPGEFPRTAQDMTKHHVDFLHRTVRDFLALEDTQRFLQAKMHKPFNVCSYICHSLLAQIKAANPKRLPQTWLPQTANGETQSGMLQLLDDITFYVREMELILQRPQTAILDELQRVMVGHTGTEAFLDGDSFLIYAIEKDLRLYVQEKLSQASQLHVVQEYPLLDRALRPIIPSRYPPSMPSPGMVSILLEHGAKPDQLVPPDMKSTWDLYLRLIYRKHSKKGFVENKEEHIAIIQDLLKHNANPSIQCVIGCSGKTGAPHKGNLINYPVYADLLKVVDKLFSSTENWEPWIENEKL</sequence>
<feature type="domain" description="Nephrocystin 3-like N-terminal" evidence="2">
    <location>
        <begin position="254"/>
        <end position="435"/>
    </location>
</feature>
<protein>
    <recommendedName>
        <fullName evidence="6">NACHT domain-containing protein</fullName>
    </recommendedName>
</protein>
<dbReference type="AlphaFoldDB" id="A0A9P5LAW8"/>
<dbReference type="InterPro" id="IPR056693">
    <property type="entry name" value="DUF7791"/>
</dbReference>
<name>A0A9P5LAW8_9HYPO</name>
<evidence type="ECO:0000259" key="3">
    <source>
        <dbReference type="Pfam" id="PF25053"/>
    </source>
</evidence>
<keyword evidence="5" id="KW-1185">Reference proteome</keyword>
<evidence type="ECO:0000313" key="4">
    <source>
        <dbReference type="EMBL" id="KAF7549483.1"/>
    </source>
</evidence>
<keyword evidence="1" id="KW-0677">Repeat</keyword>
<dbReference type="PANTHER" id="PTHR10039:SF5">
    <property type="entry name" value="NACHT DOMAIN-CONTAINING PROTEIN"/>
    <property type="match status" value="1"/>
</dbReference>
<dbReference type="Pfam" id="PF24883">
    <property type="entry name" value="NPHP3_N"/>
    <property type="match status" value="1"/>
</dbReference>
<dbReference type="PANTHER" id="PTHR10039">
    <property type="entry name" value="AMELOGENIN"/>
    <property type="match status" value="1"/>
</dbReference>
<accession>A0A9P5LAW8</accession>
<evidence type="ECO:0000313" key="5">
    <source>
        <dbReference type="Proteomes" id="UP000722485"/>
    </source>
</evidence>
<evidence type="ECO:0008006" key="6">
    <source>
        <dbReference type="Google" id="ProtNLM"/>
    </source>
</evidence>
<dbReference type="SUPFAM" id="SSF52540">
    <property type="entry name" value="P-loop containing nucleoside triphosphate hydrolases"/>
    <property type="match status" value="1"/>
</dbReference>
<dbReference type="OrthoDB" id="443402at2759"/>
<proteinExistence type="predicted"/>
<gene>
    <name evidence="4" type="ORF">G7Z17_g6349</name>
</gene>
<evidence type="ECO:0000259" key="2">
    <source>
        <dbReference type="Pfam" id="PF24883"/>
    </source>
</evidence>
<dbReference type="InterPro" id="IPR027417">
    <property type="entry name" value="P-loop_NTPase"/>
</dbReference>
<evidence type="ECO:0000256" key="1">
    <source>
        <dbReference type="ARBA" id="ARBA00022737"/>
    </source>
</evidence>
<organism evidence="4 5">
    <name type="scientific">Cylindrodendrum hubeiense</name>
    <dbReference type="NCBI Taxonomy" id="595255"/>
    <lineage>
        <taxon>Eukaryota</taxon>
        <taxon>Fungi</taxon>
        <taxon>Dikarya</taxon>
        <taxon>Ascomycota</taxon>
        <taxon>Pezizomycotina</taxon>
        <taxon>Sordariomycetes</taxon>
        <taxon>Hypocreomycetidae</taxon>
        <taxon>Hypocreales</taxon>
        <taxon>Nectriaceae</taxon>
        <taxon>Cylindrodendrum</taxon>
    </lineage>
</organism>
<comment type="caution">
    <text evidence="4">The sequence shown here is derived from an EMBL/GenBank/DDBJ whole genome shotgun (WGS) entry which is preliminary data.</text>
</comment>
<dbReference type="Gene3D" id="3.40.50.300">
    <property type="entry name" value="P-loop containing nucleotide triphosphate hydrolases"/>
    <property type="match status" value="1"/>
</dbReference>
<dbReference type="Proteomes" id="UP000722485">
    <property type="component" value="Unassembled WGS sequence"/>
</dbReference>
<dbReference type="InterPro" id="IPR056884">
    <property type="entry name" value="NPHP3-like_N"/>
</dbReference>
<dbReference type="EMBL" id="JAANBB010000121">
    <property type="protein sequence ID" value="KAF7549483.1"/>
    <property type="molecule type" value="Genomic_DNA"/>
</dbReference>
<feature type="domain" description="DUF7791" evidence="3">
    <location>
        <begin position="545"/>
        <end position="683"/>
    </location>
</feature>